<protein>
    <submittedName>
        <fullName evidence="2">LytTR family transcriptional regulator DNA-binding domain-containing protein</fullName>
    </submittedName>
</protein>
<reference evidence="2" key="2">
    <citation type="submission" date="2021-04" db="EMBL/GenBank/DDBJ databases">
        <authorList>
            <person name="Gilroy R."/>
        </authorList>
    </citation>
    <scope>NUCLEOTIDE SEQUENCE</scope>
    <source>
        <strain evidence="2">ChiGjej6B6-14162</strain>
    </source>
</reference>
<dbReference type="InterPro" id="IPR036061">
    <property type="entry name" value="CheW-like_dom_sf"/>
</dbReference>
<dbReference type="Gene3D" id="2.40.50.1020">
    <property type="entry name" value="LytTr DNA-binding domain"/>
    <property type="match status" value="1"/>
</dbReference>
<evidence type="ECO:0000313" key="2">
    <source>
        <dbReference type="EMBL" id="HIX74514.1"/>
    </source>
</evidence>
<gene>
    <name evidence="2" type="ORF">H9977_05730</name>
</gene>
<evidence type="ECO:0000313" key="3">
    <source>
        <dbReference type="Proteomes" id="UP000886740"/>
    </source>
</evidence>
<dbReference type="InterPro" id="IPR046947">
    <property type="entry name" value="LytR-like"/>
</dbReference>
<comment type="caution">
    <text evidence="2">The sequence shown here is derived from an EMBL/GenBank/DDBJ whole genome shotgun (WGS) entry which is preliminary data.</text>
</comment>
<proteinExistence type="predicted"/>
<dbReference type="PANTHER" id="PTHR37299">
    <property type="entry name" value="TRANSCRIPTIONAL REGULATOR-RELATED"/>
    <property type="match status" value="1"/>
</dbReference>
<name>A0A9D1X7U8_9BACT</name>
<reference evidence="2" key="1">
    <citation type="journal article" date="2021" name="PeerJ">
        <title>Extensive microbial diversity within the chicken gut microbiome revealed by metagenomics and culture.</title>
        <authorList>
            <person name="Gilroy R."/>
            <person name="Ravi A."/>
            <person name="Getino M."/>
            <person name="Pursley I."/>
            <person name="Horton D.L."/>
            <person name="Alikhan N.F."/>
            <person name="Baker D."/>
            <person name="Gharbi K."/>
            <person name="Hall N."/>
            <person name="Watson M."/>
            <person name="Adriaenssens E.M."/>
            <person name="Foster-Nyarko E."/>
            <person name="Jarju S."/>
            <person name="Secka A."/>
            <person name="Antonio M."/>
            <person name="Oren A."/>
            <person name="Chaudhuri R.R."/>
            <person name="La Ragione R."/>
            <person name="Hildebrand F."/>
            <person name="Pallen M.J."/>
        </authorList>
    </citation>
    <scope>NUCLEOTIDE SEQUENCE</scope>
    <source>
        <strain evidence="2">ChiGjej6B6-14162</strain>
    </source>
</reference>
<dbReference type="PANTHER" id="PTHR37299:SF1">
    <property type="entry name" value="STAGE 0 SPORULATION PROTEIN A HOMOLOG"/>
    <property type="match status" value="1"/>
</dbReference>
<dbReference type="Proteomes" id="UP000886740">
    <property type="component" value="Unassembled WGS sequence"/>
</dbReference>
<dbReference type="GO" id="GO:0006935">
    <property type="term" value="P:chemotaxis"/>
    <property type="evidence" value="ECO:0007669"/>
    <property type="project" value="InterPro"/>
</dbReference>
<dbReference type="SUPFAM" id="SSF50341">
    <property type="entry name" value="CheW-like"/>
    <property type="match status" value="1"/>
</dbReference>
<dbReference type="EMBL" id="DXEL01000043">
    <property type="protein sequence ID" value="HIX74514.1"/>
    <property type="molecule type" value="Genomic_DNA"/>
</dbReference>
<dbReference type="GO" id="GO:0000156">
    <property type="term" value="F:phosphorelay response regulator activity"/>
    <property type="evidence" value="ECO:0007669"/>
    <property type="project" value="InterPro"/>
</dbReference>
<dbReference type="Pfam" id="PF04397">
    <property type="entry name" value="LytTR"/>
    <property type="match status" value="1"/>
</dbReference>
<evidence type="ECO:0000259" key="1">
    <source>
        <dbReference type="PROSITE" id="PS50930"/>
    </source>
</evidence>
<feature type="domain" description="HTH LytTR-type" evidence="1">
    <location>
        <begin position="65"/>
        <end position="172"/>
    </location>
</feature>
<dbReference type="GO" id="GO:0003677">
    <property type="term" value="F:DNA binding"/>
    <property type="evidence" value="ECO:0007669"/>
    <property type="project" value="UniProtKB-KW"/>
</dbReference>
<accession>A0A9D1X7U8</accession>
<organism evidence="2 3">
    <name type="scientific">Candidatus Parabacteroides intestinipullorum</name>
    <dbReference type="NCBI Taxonomy" id="2838723"/>
    <lineage>
        <taxon>Bacteria</taxon>
        <taxon>Pseudomonadati</taxon>
        <taxon>Bacteroidota</taxon>
        <taxon>Bacteroidia</taxon>
        <taxon>Bacteroidales</taxon>
        <taxon>Tannerellaceae</taxon>
        <taxon>Parabacteroides</taxon>
    </lineage>
</organism>
<dbReference type="AlphaFoldDB" id="A0A9D1X7U8"/>
<dbReference type="PROSITE" id="PS50930">
    <property type="entry name" value="HTH_LYTTR"/>
    <property type="match status" value="1"/>
</dbReference>
<dbReference type="InterPro" id="IPR007492">
    <property type="entry name" value="LytTR_DNA-bd_dom"/>
</dbReference>
<dbReference type="SMART" id="SM00850">
    <property type="entry name" value="LytTR"/>
    <property type="match status" value="1"/>
</dbReference>
<keyword evidence="2" id="KW-0238">DNA-binding</keyword>
<sequence>MVAEIEYNPRNAILFTQNLSDAYRYILKSQQEGVVTWREEVVSLEELERVFRQASPGQKRYRSRFLIEGDNRSFALRVDEVAYFYSESKLTFARTWDGKEHVIDFSLDKLAAQLDPDRFFRLNRQVLACVDSIVKLESYFLGKMVVRLKPPFKERIVVSREKVSLLKEWLDY</sequence>